<dbReference type="InterPro" id="IPR050834">
    <property type="entry name" value="Glycosyltransf_2"/>
</dbReference>
<keyword evidence="2" id="KW-0328">Glycosyltransferase</keyword>
<evidence type="ECO:0000313" key="6">
    <source>
        <dbReference type="EMBL" id="TDE31522.1"/>
    </source>
</evidence>
<evidence type="ECO:0000313" key="7">
    <source>
        <dbReference type="Proteomes" id="UP000294685"/>
    </source>
</evidence>
<keyword evidence="4" id="KW-0812">Transmembrane</keyword>
<dbReference type="Gene3D" id="3.90.550.10">
    <property type="entry name" value="Spore Coat Polysaccharide Biosynthesis Protein SpsA, Chain A"/>
    <property type="match status" value="1"/>
</dbReference>
<evidence type="ECO:0000256" key="1">
    <source>
        <dbReference type="ARBA" id="ARBA00006739"/>
    </source>
</evidence>
<dbReference type="Pfam" id="PF00535">
    <property type="entry name" value="Glycos_transf_2"/>
    <property type="match status" value="1"/>
</dbReference>
<dbReference type="RefSeq" id="WP_132069093.1">
    <property type="nucleotide sequence ID" value="NZ_SMLH01000001.1"/>
</dbReference>
<keyword evidence="4" id="KW-0472">Membrane</keyword>
<gene>
    <name evidence="6" type="ORF">E0I61_02150</name>
</gene>
<dbReference type="Proteomes" id="UP000294685">
    <property type="component" value="Unassembled WGS sequence"/>
</dbReference>
<feature type="domain" description="Glycosyltransferase 2-like" evidence="5">
    <location>
        <begin position="7"/>
        <end position="160"/>
    </location>
</feature>
<dbReference type="InterPro" id="IPR029044">
    <property type="entry name" value="Nucleotide-diphossugar_trans"/>
</dbReference>
<proteinExistence type="inferred from homology"/>
<dbReference type="InterPro" id="IPR001173">
    <property type="entry name" value="Glyco_trans_2-like"/>
</dbReference>
<sequence>MNKVILLIPHYNNPLGLMASVASIEASEALDVVIVDDGSINERINETAINSAFKSTGKITYIYLENNEGVESALNHGLDYIVKTNQYHFIARLDCGDTCIGKRFEIQEKFLVENPEIKLVGSNAIAVDPKGNFLYKTLLPEKNQEIKNKMFTNNMFLHPTVMFAEDIIAIVGKYPTNYKAAEDYAFFFKIVKEFKTANLPEFLLQYEINPSGISFSKRKVQVWSRIRVIKDNFYLGFWPVYGIIKNLILYILPHSIIQKIKRLKE</sequence>
<keyword evidence="3" id="KW-0808">Transferase</keyword>
<evidence type="ECO:0000256" key="4">
    <source>
        <dbReference type="SAM" id="Phobius"/>
    </source>
</evidence>
<dbReference type="PANTHER" id="PTHR43685">
    <property type="entry name" value="GLYCOSYLTRANSFERASE"/>
    <property type="match status" value="1"/>
</dbReference>
<dbReference type="PANTHER" id="PTHR43685:SF5">
    <property type="entry name" value="GLYCOSYLTRANSFERASE EPSE-RELATED"/>
    <property type="match status" value="1"/>
</dbReference>
<dbReference type="SUPFAM" id="SSF53448">
    <property type="entry name" value="Nucleotide-diphospho-sugar transferases"/>
    <property type="match status" value="1"/>
</dbReference>
<evidence type="ECO:0000256" key="2">
    <source>
        <dbReference type="ARBA" id="ARBA00022676"/>
    </source>
</evidence>
<keyword evidence="7" id="KW-1185">Reference proteome</keyword>
<reference evidence="6 7" key="1">
    <citation type="submission" date="2019-03" db="EMBL/GenBank/DDBJ databases">
        <title>Novel species of Flavobacterium.</title>
        <authorList>
            <person name="Liu Q."/>
            <person name="Xin Y.-H."/>
        </authorList>
    </citation>
    <scope>NUCLEOTIDE SEQUENCE [LARGE SCALE GENOMIC DNA]</scope>
    <source>
        <strain evidence="6 7">LB2P22</strain>
    </source>
</reference>
<protein>
    <submittedName>
        <fullName evidence="6">Glycosyltransferase</fullName>
    </submittedName>
</protein>
<dbReference type="EMBL" id="SMLH01000001">
    <property type="protein sequence ID" value="TDE31522.1"/>
    <property type="molecule type" value="Genomic_DNA"/>
</dbReference>
<comment type="caution">
    <text evidence="6">The sequence shown here is derived from an EMBL/GenBank/DDBJ whole genome shotgun (WGS) entry which is preliminary data.</text>
</comment>
<organism evidence="6 7">
    <name type="scientific">Flavobacterium ranwuense</name>
    <dbReference type="NCBI Taxonomy" id="2541725"/>
    <lineage>
        <taxon>Bacteria</taxon>
        <taxon>Pseudomonadati</taxon>
        <taxon>Bacteroidota</taxon>
        <taxon>Flavobacteriia</taxon>
        <taxon>Flavobacteriales</taxon>
        <taxon>Flavobacteriaceae</taxon>
        <taxon>Flavobacterium</taxon>
    </lineage>
</organism>
<comment type="similarity">
    <text evidence="1">Belongs to the glycosyltransferase 2 family.</text>
</comment>
<evidence type="ECO:0000256" key="3">
    <source>
        <dbReference type="ARBA" id="ARBA00022679"/>
    </source>
</evidence>
<name>A0ABY2DUX2_9FLAO</name>
<feature type="transmembrane region" description="Helical" evidence="4">
    <location>
        <begin position="233"/>
        <end position="252"/>
    </location>
</feature>
<keyword evidence="4" id="KW-1133">Transmembrane helix</keyword>
<accession>A0ABY2DUX2</accession>
<evidence type="ECO:0000259" key="5">
    <source>
        <dbReference type="Pfam" id="PF00535"/>
    </source>
</evidence>